<dbReference type="Pfam" id="PF13279">
    <property type="entry name" value="4HBT_2"/>
    <property type="match status" value="1"/>
</dbReference>
<dbReference type="OMA" id="IEHEIWS"/>
<dbReference type="PANTHER" id="PTHR12475">
    <property type="match status" value="1"/>
</dbReference>
<evidence type="ECO:0000313" key="2">
    <source>
        <dbReference type="EMBL" id="KPI88601.1"/>
    </source>
</evidence>
<dbReference type="CDD" id="cd00586">
    <property type="entry name" value="4HBT"/>
    <property type="match status" value="1"/>
</dbReference>
<feature type="region of interest" description="Disordered" evidence="1">
    <location>
        <begin position="306"/>
        <end position="325"/>
    </location>
</feature>
<dbReference type="AlphaFoldDB" id="A0A0N1I9E3"/>
<keyword evidence="3" id="KW-1185">Reference proteome</keyword>
<dbReference type="SUPFAM" id="SSF54637">
    <property type="entry name" value="Thioesterase/thiol ester dehydrase-isomerase"/>
    <property type="match status" value="1"/>
</dbReference>
<dbReference type="VEuPathDB" id="TriTrypDB:Lsey_0045_0030"/>
<dbReference type="InterPro" id="IPR051490">
    <property type="entry name" value="THEM6_lcsJ_thioesterase"/>
</dbReference>
<dbReference type="PANTHER" id="PTHR12475:SF4">
    <property type="entry name" value="PROTEIN THEM6"/>
    <property type="match status" value="1"/>
</dbReference>
<dbReference type="Gene3D" id="3.10.129.10">
    <property type="entry name" value="Hotdog Thioesterase"/>
    <property type="match status" value="1"/>
</dbReference>
<name>A0A0N1I9E3_LEPSE</name>
<sequence length="350" mass="38043">MVLLHFLRSQRYFWRGLRDGAHVREMIYGVAPLPADSPTAVVPSQAVRNVAAMIAAESKAAAASGAKRKPPSDGYARGMMWPWRRRAPCDPGFAQFIAQPLTISVYCGMRMIDELGHVNNAKYLEIAEFGRWHQLAFLGLGSGIVSRGISFVVSDLSITYQREIGPCRKVWVRTRFVLPPQAPAVEGDAAATAEVNPPGVAGDKRLFIEQELWSADGQRLHAALTLAVAFLGPVEYEKELHERYGMGEAARAAVDANAKQTRPRTALNCVQVMADVAGFSSTAELRQAFASVERVCTPVADANGAASRTADAGVQANGSDTEGSNRVRTLARVWEAARKELRRKSLIAKP</sequence>
<dbReference type="OrthoDB" id="265761at2759"/>
<proteinExistence type="predicted"/>
<evidence type="ECO:0008006" key="4">
    <source>
        <dbReference type="Google" id="ProtNLM"/>
    </source>
</evidence>
<organism evidence="2 3">
    <name type="scientific">Leptomonas seymouri</name>
    <dbReference type="NCBI Taxonomy" id="5684"/>
    <lineage>
        <taxon>Eukaryota</taxon>
        <taxon>Discoba</taxon>
        <taxon>Euglenozoa</taxon>
        <taxon>Kinetoplastea</taxon>
        <taxon>Metakinetoplastina</taxon>
        <taxon>Trypanosomatida</taxon>
        <taxon>Trypanosomatidae</taxon>
        <taxon>Leishmaniinae</taxon>
        <taxon>Leptomonas</taxon>
    </lineage>
</organism>
<accession>A0A0N1I9E3</accession>
<evidence type="ECO:0000256" key="1">
    <source>
        <dbReference type="SAM" id="MobiDB-lite"/>
    </source>
</evidence>
<dbReference type="Proteomes" id="UP000038009">
    <property type="component" value="Unassembled WGS sequence"/>
</dbReference>
<evidence type="ECO:0000313" key="3">
    <source>
        <dbReference type="Proteomes" id="UP000038009"/>
    </source>
</evidence>
<gene>
    <name evidence="2" type="ORF">ABL78_2269</name>
</gene>
<feature type="compositionally biased region" description="Polar residues" evidence="1">
    <location>
        <begin position="316"/>
        <end position="325"/>
    </location>
</feature>
<comment type="caution">
    <text evidence="2">The sequence shown here is derived from an EMBL/GenBank/DDBJ whole genome shotgun (WGS) entry which is preliminary data.</text>
</comment>
<dbReference type="InterPro" id="IPR029069">
    <property type="entry name" value="HotDog_dom_sf"/>
</dbReference>
<reference evidence="2 3" key="1">
    <citation type="journal article" date="2015" name="PLoS Pathog.">
        <title>Leptomonas seymouri: Adaptations to the Dixenous Life Cycle Analyzed by Genome Sequencing, Transcriptome Profiling and Co-infection with Leishmania donovani.</title>
        <authorList>
            <person name="Kraeva N."/>
            <person name="Butenko A."/>
            <person name="Hlavacova J."/>
            <person name="Kostygov A."/>
            <person name="Myskova J."/>
            <person name="Grybchuk D."/>
            <person name="Lestinova T."/>
            <person name="Votypka J."/>
            <person name="Volf P."/>
            <person name="Opperdoes F."/>
            <person name="Flegontov P."/>
            <person name="Lukes J."/>
            <person name="Yurchenko V."/>
        </authorList>
    </citation>
    <scope>NUCLEOTIDE SEQUENCE [LARGE SCALE GENOMIC DNA]</scope>
    <source>
        <strain evidence="2 3">ATCC 30220</strain>
    </source>
</reference>
<protein>
    <recommendedName>
        <fullName evidence="4">Thioesterase-like protein</fullName>
    </recommendedName>
</protein>
<dbReference type="EMBL" id="LJSK01000045">
    <property type="protein sequence ID" value="KPI88601.1"/>
    <property type="molecule type" value="Genomic_DNA"/>
</dbReference>